<dbReference type="Proteomes" id="UP001151079">
    <property type="component" value="Unassembled WGS sequence"/>
</dbReference>
<protein>
    <recommendedName>
        <fullName evidence="4">MORN repeat variant</fullName>
    </recommendedName>
</protein>
<dbReference type="AlphaFoldDB" id="A0A9X2ZGH2"/>
<evidence type="ECO:0000256" key="1">
    <source>
        <dbReference type="SAM" id="Phobius"/>
    </source>
</evidence>
<dbReference type="SUPFAM" id="SSF82185">
    <property type="entry name" value="Histone H3 K4-specific methyltransferase SET7/9 N-terminal domain"/>
    <property type="match status" value="1"/>
</dbReference>
<evidence type="ECO:0000313" key="3">
    <source>
        <dbReference type="Proteomes" id="UP001151079"/>
    </source>
</evidence>
<keyword evidence="1" id="KW-0472">Membrane</keyword>
<dbReference type="EMBL" id="JAOZEW010000030">
    <property type="protein sequence ID" value="MCV9930260.1"/>
    <property type="molecule type" value="Genomic_DNA"/>
</dbReference>
<sequence>MKKIYIIVVLSVILGFIVLFFYFKDEKVYTLKEYSPSGKLLVTSEYVIRNGDTIFHGKFINYNEKGIKINEGQFVDNEPNGKCFYYYENGKIESVYYRKDSKVNLESTYYNQNGLID</sequence>
<organism evidence="2 3">
    <name type="scientific">Flavobacterium shii</name>
    <dbReference type="NCBI Taxonomy" id="2987687"/>
    <lineage>
        <taxon>Bacteria</taxon>
        <taxon>Pseudomonadati</taxon>
        <taxon>Bacteroidota</taxon>
        <taxon>Flavobacteriia</taxon>
        <taxon>Flavobacteriales</taxon>
        <taxon>Flavobacteriaceae</taxon>
        <taxon>Flavobacterium</taxon>
    </lineage>
</organism>
<proteinExistence type="predicted"/>
<dbReference type="RefSeq" id="WP_264208336.1">
    <property type="nucleotide sequence ID" value="NZ_JAOZEW010000030.1"/>
</dbReference>
<gene>
    <name evidence="2" type="ORF">OIU83_21560</name>
</gene>
<name>A0A9X2ZGH2_9FLAO</name>
<reference evidence="2" key="1">
    <citation type="submission" date="2022-10" db="EMBL/GenBank/DDBJ databases">
        <title>Two novel species of Flavobacterium.</title>
        <authorList>
            <person name="Liu Q."/>
            <person name="Xin Y.-H."/>
        </authorList>
    </citation>
    <scope>NUCLEOTIDE SEQUENCE</scope>
    <source>
        <strain evidence="2">LS1R49</strain>
    </source>
</reference>
<dbReference type="Gene3D" id="3.90.930.1">
    <property type="match status" value="1"/>
</dbReference>
<keyword evidence="1" id="KW-0812">Transmembrane</keyword>
<accession>A0A9X2ZGH2</accession>
<evidence type="ECO:0008006" key="4">
    <source>
        <dbReference type="Google" id="ProtNLM"/>
    </source>
</evidence>
<comment type="caution">
    <text evidence="2">The sequence shown here is derived from an EMBL/GenBank/DDBJ whole genome shotgun (WGS) entry which is preliminary data.</text>
</comment>
<evidence type="ECO:0000313" key="2">
    <source>
        <dbReference type="EMBL" id="MCV9930260.1"/>
    </source>
</evidence>
<keyword evidence="1" id="KW-1133">Transmembrane helix</keyword>
<feature type="transmembrane region" description="Helical" evidence="1">
    <location>
        <begin position="6"/>
        <end position="23"/>
    </location>
</feature>
<keyword evidence="3" id="KW-1185">Reference proteome</keyword>